<dbReference type="EMBL" id="PKPP01003009">
    <property type="protein sequence ID" value="PWA71876.1"/>
    <property type="molecule type" value="Genomic_DNA"/>
</dbReference>
<dbReference type="InterPro" id="IPR018289">
    <property type="entry name" value="MULE_transposase_dom"/>
</dbReference>
<accession>A0A2U1NEF6</accession>
<sequence length="1607" mass="183141">MEIRKLTNLKSCKRVASVTRRYIRKSNKGSQFGITRNRYVPFFNRGICFPIISAAAFRRNDTIGMLHSSIALNLDFIMDDYENCSDEKLNSPATTEDLFPASLAITKGEAICEYCWYPYMSSSGASPKKKKQNKNAEPLAFVVLSGNQKEDNDDIDNDDQETKPLTDYGFVATPLKNMYANLHKPRDMYTKHRNRLDYNVFKYLSQVGVLSGRVIGVIGFNLNVKQLLQPLMHTGLVQCCKNRSTRPINRRLQATRPWNLERFTRLGQQSSLAHLIMIERSSKRGVMQIPLDVVFNIHYNGIFMFDPLRYEYGRELVMEASSNSRIMFSPLLDLLVAKIRQNIWAVYFCIPLLDIDSGGLKILERDADVQALYDLARKHKKVNLFVAHSPQNLAPYYNNNLSLESSDSEVTSKRKRHEKLKKDAGNMSYDELVAWAEEESQSPYLRSSPPFKDRPLRKDFEGKVTFTRVWNHEDEFVHDIPFLTDDEVYKSPEKVVDNVGENTHMVNRDVHNNVNRDVDNNVPSDEVVDELIQNMPTIDDAVNVGIQNTDATAHVQEDRVDTNQDIDEAVLARQKKLDKGKAVITEQQKSSTQKRNSVRRPTGITIRENNNPVASDSDSDETMDKCVDEMSDYESYDSACESEKSYDYLSNCEDEVIELRKRISQRKHNMAADVEEQQEGDDNDDGTPEVEDGFTYTGLASLVKQHEKYMDGLMKQLKGNGVGISDPFSVELKNKKGDKYPVHDEETHWRLKKPKLGEKYANVEAFKDCCTYYAFANGFSIWFERSSKRDIIAKCGQRKETSKDPSKGKQRNYNKYPSERAGNSDCGWRCYGRMLKGEATFQVISLRENHTCVRNFHYGKLVNYKWIGRHFGDKIRMNPNISINNIQELVLRKYKCHVSRTQCRNAKIYALNELDVTIQDHYGLLRSYAQALHDSNEGTTVKVGVTVNPDEKTYFDRFYVCFDGLKESWKLGCRRIIALDGCFLKKPNYGEILSAVGRDGNNHVFPIAWAVVTVENKDNWSWFLQLLADDLDIPNGHGVTLMSDQHKGLIEAVKDVMPFAEHRQCARHIYEGFRKQFAGEEFRGLFWGACKASYPAWHNKVMENIKRANPKAHEFLVKKDPKSWSRAFFREGVCCEAVENGFSECFNAVLVNIRHKPLITMLESMRVLVMERMNTMRALMEKWTGDICPNIQKILEASKDQQRFWHVISCGGNVFEVRKGCYSFRVDEPKRTCSCRMWQLSGLPCCHAIACIFKLNKFAEEYVPECFRKDRYLLAYSQYLKPVEGIDFWPDCSNLSRILGPLPKKMPGRPRKKRVRASHEPKSSTKISRAGAVMTCHNCGQTGHNKKTCQNEPIQKEPKEKSKGGRPKKKQNMDNGVVDVDDVPMFVNTDINEFEMGTSNMRGQFSDGRVFFMGKRNKRGGSANRGHLKMRGGKTTSGRLIPAERVGRMGTWLARSGCSSDTIEEQQNLHASSTAIMRQPPIAENIAATQQSQVSGKGGKKHARSDIVETRTFENVAKKNARGGKTTTTSARGGRMRRSVATSQPVQAPRSDDVETRPVAASQPVQAPRQVSQLPPPRIRSQRILQKRLSAPITGPGSSQDNEIVLD</sequence>
<keyword evidence="4" id="KW-0862">Zinc</keyword>
<dbReference type="Pfam" id="PF10551">
    <property type="entry name" value="MULE"/>
    <property type="match status" value="1"/>
</dbReference>
<feature type="domain" description="SWIM-type" evidence="10">
    <location>
        <begin position="1222"/>
        <end position="1256"/>
    </location>
</feature>
<dbReference type="InterPro" id="IPR001878">
    <property type="entry name" value="Znf_CCHC"/>
</dbReference>
<dbReference type="PANTHER" id="PTHR31973">
    <property type="entry name" value="POLYPROTEIN, PUTATIVE-RELATED"/>
    <property type="match status" value="1"/>
</dbReference>
<dbReference type="PANTHER" id="PTHR31973:SF189">
    <property type="entry name" value="TRANSPOSASE, MUDR, PLANT, MULE TRANSPOSASE DOMAIN PROTEIN-RELATED"/>
    <property type="match status" value="1"/>
</dbReference>
<feature type="region of interest" description="Disordered" evidence="8">
    <location>
        <begin position="668"/>
        <end position="691"/>
    </location>
</feature>
<feature type="region of interest" description="Disordered" evidence="8">
    <location>
        <begin position="1343"/>
        <end position="1376"/>
    </location>
</feature>
<evidence type="ECO:0000256" key="6">
    <source>
        <dbReference type="ARBA" id="ARBA00023172"/>
    </source>
</evidence>
<keyword evidence="3 7" id="KW-0863">Zinc-finger</keyword>
<evidence type="ECO:0000256" key="1">
    <source>
        <dbReference type="ARBA" id="ARBA00022578"/>
    </source>
</evidence>
<keyword evidence="12" id="KW-1185">Reference proteome</keyword>
<feature type="region of interest" description="Disordered" evidence="8">
    <location>
        <begin position="1517"/>
        <end position="1607"/>
    </location>
</feature>
<protein>
    <submittedName>
        <fullName evidence="11">Uncharacterized protein</fullName>
    </submittedName>
</protein>
<feature type="region of interest" description="Disordered" evidence="8">
    <location>
        <begin position="1303"/>
        <end position="1327"/>
    </location>
</feature>
<dbReference type="GO" id="GO:0004803">
    <property type="term" value="F:transposase activity"/>
    <property type="evidence" value="ECO:0007669"/>
    <property type="project" value="InterPro"/>
</dbReference>
<dbReference type="GO" id="GO:0008270">
    <property type="term" value="F:zinc ion binding"/>
    <property type="evidence" value="ECO:0007669"/>
    <property type="project" value="UniProtKB-KW"/>
</dbReference>
<evidence type="ECO:0000313" key="11">
    <source>
        <dbReference type="EMBL" id="PWA71876.1"/>
    </source>
</evidence>
<reference evidence="11 12" key="1">
    <citation type="journal article" date="2018" name="Mol. Plant">
        <title>The genome of Artemisia annua provides insight into the evolution of Asteraceae family and artemisinin biosynthesis.</title>
        <authorList>
            <person name="Shen Q."/>
            <person name="Zhang L."/>
            <person name="Liao Z."/>
            <person name="Wang S."/>
            <person name="Yan T."/>
            <person name="Shi P."/>
            <person name="Liu M."/>
            <person name="Fu X."/>
            <person name="Pan Q."/>
            <person name="Wang Y."/>
            <person name="Lv Z."/>
            <person name="Lu X."/>
            <person name="Zhang F."/>
            <person name="Jiang W."/>
            <person name="Ma Y."/>
            <person name="Chen M."/>
            <person name="Hao X."/>
            <person name="Li L."/>
            <person name="Tang Y."/>
            <person name="Lv G."/>
            <person name="Zhou Y."/>
            <person name="Sun X."/>
            <person name="Brodelius P.E."/>
            <person name="Rose J.K.C."/>
            <person name="Tang K."/>
        </authorList>
    </citation>
    <scope>NUCLEOTIDE SEQUENCE [LARGE SCALE GENOMIC DNA]</scope>
    <source>
        <strain evidence="12">cv. Huhao1</strain>
        <tissue evidence="11">Leaf</tissue>
    </source>
</reference>
<evidence type="ECO:0000256" key="5">
    <source>
        <dbReference type="ARBA" id="ARBA00023125"/>
    </source>
</evidence>
<evidence type="ECO:0000256" key="7">
    <source>
        <dbReference type="PROSITE-ProRule" id="PRU00047"/>
    </source>
</evidence>
<comment type="caution">
    <text evidence="11">The sequence shown here is derived from an EMBL/GenBank/DDBJ whole genome shotgun (WGS) entry which is preliminary data.</text>
</comment>
<feature type="compositionally biased region" description="Polar residues" evidence="8">
    <location>
        <begin position="1596"/>
        <end position="1607"/>
    </location>
</feature>
<feature type="compositionally biased region" description="Basic and acidic residues" evidence="8">
    <location>
        <begin position="1354"/>
        <end position="1363"/>
    </location>
</feature>
<feature type="region of interest" description="Disordered" evidence="8">
    <location>
        <begin position="796"/>
        <end position="821"/>
    </location>
</feature>
<dbReference type="PROSITE" id="PS50966">
    <property type="entry name" value="ZF_SWIM"/>
    <property type="match status" value="1"/>
</dbReference>
<dbReference type="GO" id="GO:0006313">
    <property type="term" value="P:DNA transposition"/>
    <property type="evidence" value="ECO:0007669"/>
    <property type="project" value="InterPro"/>
</dbReference>
<evidence type="ECO:0000313" key="12">
    <source>
        <dbReference type="Proteomes" id="UP000245207"/>
    </source>
</evidence>
<evidence type="ECO:0000256" key="8">
    <source>
        <dbReference type="SAM" id="MobiDB-lite"/>
    </source>
</evidence>
<feature type="compositionally biased region" description="Polar residues" evidence="8">
    <location>
        <begin position="585"/>
        <end position="595"/>
    </location>
</feature>
<feature type="compositionally biased region" description="Basic and acidic residues" evidence="8">
    <location>
        <begin position="796"/>
        <end position="807"/>
    </location>
</feature>
<dbReference type="SMART" id="SM00575">
    <property type="entry name" value="ZnF_PMZ"/>
    <property type="match status" value="1"/>
</dbReference>
<keyword evidence="5" id="KW-0238">DNA-binding</keyword>
<evidence type="ECO:0000259" key="9">
    <source>
        <dbReference type="PROSITE" id="PS50158"/>
    </source>
</evidence>
<gene>
    <name evidence="11" type="ORF">CTI12_AA269990</name>
</gene>
<evidence type="ECO:0000256" key="4">
    <source>
        <dbReference type="ARBA" id="ARBA00022833"/>
    </source>
</evidence>
<keyword evidence="2" id="KW-0479">Metal-binding</keyword>
<proteinExistence type="predicted"/>
<dbReference type="OrthoDB" id="1918246at2759"/>
<evidence type="ECO:0000259" key="10">
    <source>
        <dbReference type="PROSITE" id="PS50966"/>
    </source>
</evidence>
<dbReference type="InterPro" id="IPR001207">
    <property type="entry name" value="Transposase_mutator"/>
</dbReference>
<feature type="compositionally biased region" description="Polar residues" evidence="8">
    <location>
        <begin position="1563"/>
        <end position="1573"/>
    </location>
</feature>
<dbReference type="PROSITE" id="PS01007">
    <property type="entry name" value="TRANSPOSASE_MUTATOR"/>
    <property type="match status" value="1"/>
</dbReference>
<feature type="compositionally biased region" description="Acidic residues" evidence="8">
    <location>
        <begin position="673"/>
        <end position="691"/>
    </location>
</feature>
<name>A0A2U1NEF6_ARTAN</name>
<keyword evidence="1" id="KW-0815">Transposition</keyword>
<dbReference type="InterPro" id="IPR007527">
    <property type="entry name" value="Znf_SWIM"/>
</dbReference>
<keyword evidence="6" id="KW-0233">DNA recombination</keyword>
<dbReference type="Pfam" id="PF04434">
    <property type="entry name" value="SWIM"/>
    <property type="match status" value="1"/>
</dbReference>
<dbReference type="GO" id="GO:0003677">
    <property type="term" value="F:DNA binding"/>
    <property type="evidence" value="ECO:0007669"/>
    <property type="project" value="UniProtKB-KW"/>
</dbReference>
<feature type="region of interest" description="Disordered" evidence="8">
    <location>
        <begin position="1416"/>
        <end position="1435"/>
    </location>
</feature>
<feature type="region of interest" description="Disordered" evidence="8">
    <location>
        <begin position="581"/>
        <end position="601"/>
    </location>
</feature>
<evidence type="ECO:0000256" key="2">
    <source>
        <dbReference type="ARBA" id="ARBA00022723"/>
    </source>
</evidence>
<feature type="compositionally biased region" description="Basic residues" evidence="8">
    <location>
        <begin position="1306"/>
        <end position="1316"/>
    </location>
</feature>
<feature type="compositionally biased region" description="Polar residues" evidence="8">
    <location>
        <begin position="1343"/>
        <end position="1353"/>
    </location>
</feature>
<dbReference type="Proteomes" id="UP000245207">
    <property type="component" value="Unassembled WGS sequence"/>
</dbReference>
<dbReference type="InterPro" id="IPR006564">
    <property type="entry name" value="Znf_PMZ"/>
</dbReference>
<evidence type="ECO:0000256" key="3">
    <source>
        <dbReference type="ARBA" id="ARBA00022771"/>
    </source>
</evidence>
<feature type="domain" description="CCHC-type" evidence="9">
    <location>
        <begin position="1336"/>
        <end position="1351"/>
    </location>
</feature>
<dbReference type="PROSITE" id="PS50158">
    <property type="entry name" value="ZF_CCHC"/>
    <property type="match status" value="1"/>
</dbReference>
<organism evidence="11 12">
    <name type="scientific">Artemisia annua</name>
    <name type="common">Sweet wormwood</name>
    <dbReference type="NCBI Taxonomy" id="35608"/>
    <lineage>
        <taxon>Eukaryota</taxon>
        <taxon>Viridiplantae</taxon>
        <taxon>Streptophyta</taxon>
        <taxon>Embryophyta</taxon>
        <taxon>Tracheophyta</taxon>
        <taxon>Spermatophyta</taxon>
        <taxon>Magnoliopsida</taxon>
        <taxon>eudicotyledons</taxon>
        <taxon>Gunneridae</taxon>
        <taxon>Pentapetalae</taxon>
        <taxon>asterids</taxon>
        <taxon>campanulids</taxon>
        <taxon>Asterales</taxon>
        <taxon>Asteraceae</taxon>
        <taxon>Asteroideae</taxon>
        <taxon>Anthemideae</taxon>
        <taxon>Artemisiinae</taxon>
        <taxon>Artemisia</taxon>
    </lineage>
</organism>